<dbReference type="SMART" id="SM01080">
    <property type="entry name" value="CHASE2"/>
    <property type="match status" value="1"/>
</dbReference>
<evidence type="ECO:0000256" key="5">
    <source>
        <dbReference type="ARBA" id="ARBA00022777"/>
    </source>
</evidence>
<dbReference type="Gene3D" id="3.30.565.10">
    <property type="entry name" value="Histidine kinase-like ATPase, C-terminal domain"/>
    <property type="match status" value="1"/>
</dbReference>
<dbReference type="PROSITE" id="PS50125">
    <property type="entry name" value="GUANYLATE_CYCLASE_2"/>
    <property type="match status" value="1"/>
</dbReference>
<accession>A0ABT2MWX5</accession>
<feature type="transmembrane region" description="Helical" evidence="10">
    <location>
        <begin position="16"/>
        <end position="38"/>
    </location>
</feature>
<dbReference type="SUPFAM" id="SSF52172">
    <property type="entry name" value="CheY-like"/>
    <property type="match status" value="1"/>
</dbReference>
<dbReference type="SMART" id="SM00044">
    <property type="entry name" value="CYCc"/>
    <property type="match status" value="1"/>
</dbReference>
<evidence type="ECO:0000256" key="7">
    <source>
        <dbReference type="PROSITE-ProRule" id="PRU00169"/>
    </source>
</evidence>
<feature type="domain" description="Guanylate cyclase" evidence="13">
    <location>
        <begin position="855"/>
        <end position="981"/>
    </location>
</feature>
<dbReference type="SUPFAM" id="SSF55073">
    <property type="entry name" value="Nucleotide cyclase"/>
    <property type="match status" value="1"/>
</dbReference>
<dbReference type="Pfam" id="PF00211">
    <property type="entry name" value="Guanylate_cyc"/>
    <property type="match status" value="1"/>
</dbReference>
<dbReference type="SUPFAM" id="SSF48452">
    <property type="entry name" value="TPR-like"/>
    <property type="match status" value="1"/>
</dbReference>
<keyword evidence="10" id="KW-1133">Transmembrane helix</keyword>
<dbReference type="InterPro" id="IPR019734">
    <property type="entry name" value="TPR_rpt"/>
</dbReference>
<dbReference type="Pfam" id="PF05226">
    <property type="entry name" value="CHASE2"/>
    <property type="match status" value="1"/>
</dbReference>
<evidence type="ECO:0000256" key="2">
    <source>
        <dbReference type="ARBA" id="ARBA00012438"/>
    </source>
</evidence>
<keyword evidence="4" id="KW-0808">Transferase</keyword>
<keyword evidence="10" id="KW-0812">Transmembrane</keyword>
<organism evidence="14 15">
    <name type="scientific">Laspinema palackyanum D2a</name>
    <dbReference type="NCBI Taxonomy" id="2953684"/>
    <lineage>
        <taxon>Bacteria</taxon>
        <taxon>Bacillati</taxon>
        <taxon>Cyanobacteriota</taxon>
        <taxon>Cyanophyceae</taxon>
        <taxon>Oscillatoriophycideae</taxon>
        <taxon>Oscillatoriales</taxon>
        <taxon>Laspinemataceae</taxon>
        <taxon>Laspinema</taxon>
        <taxon>Laspinema palackyanum</taxon>
    </lineage>
</organism>
<dbReference type="InterPro" id="IPR001054">
    <property type="entry name" value="A/G_cyclase"/>
</dbReference>
<feature type="domain" description="Histidine kinase" evidence="11">
    <location>
        <begin position="433"/>
        <end position="651"/>
    </location>
</feature>
<evidence type="ECO:0000256" key="6">
    <source>
        <dbReference type="ARBA" id="ARBA00023012"/>
    </source>
</evidence>
<dbReference type="InterPro" id="IPR011990">
    <property type="entry name" value="TPR-like_helical_dom_sf"/>
</dbReference>
<dbReference type="Gene3D" id="3.40.50.2300">
    <property type="match status" value="1"/>
</dbReference>
<feature type="domain" description="Response regulatory" evidence="12">
    <location>
        <begin position="698"/>
        <end position="815"/>
    </location>
</feature>
<dbReference type="Pfam" id="PF00072">
    <property type="entry name" value="Response_reg"/>
    <property type="match status" value="1"/>
</dbReference>
<dbReference type="InterPro" id="IPR001789">
    <property type="entry name" value="Sig_transdc_resp-reg_receiver"/>
</dbReference>
<dbReference type="SMART" id="SM00448">
    <property type="entry name" value="REC"/>
    <property type="match status" value="1"/>
</dbReference>
<evidence type="ECO:0000256" key="8">
    <source>
        <dbReference type="PROSITE-ProRule" id="PRU00339"/>
    </source>
</evidence>
<reference evidence="14 15" key="1">
    <citation type="journal article" date="2022" name="Front. Microbiol.">
        <title>High genomic differentiation and limited gene flow indicate recent cryptic speciation within the genus Laspinema (cyanobacteria).</title>
        <authorList>
            <person name="Stanojkovic A."/>
            <person name="Skoupy S."/>
            <person name="Skaloud P."/>
            <person name="Dvorak P."/>
        </authorList>
    </citation>
    <scope>NUCLEOTIDE SEQUENCE [LARGE SCALE GENOMIC DNA]</scope>
    <source>
        <strain evidence="14 15">D2a</strain>
    </source>
</reference>
<dbReference type="PRINTS" id="PR00344">
    <property type="entry name" value="BCTRLSENSOR"/>
</dbReference>
<dbReference type="InterPro" id="IPR036890">
    <property type="entry name" value="HATPase_C_sf"/>
</dbReference>
<protein>
    <recommendedName>
        <fullName evidence="2">histidine kinase</fullName>
        <ecNumber evidence="2">2.7.13.3</ecNumber>
    </recommendedName>
</protein>
<dbReference type="EMBL" id="JAMXFF010000032">
    <property type="protein sequence ID" value="MCT7968490.1"/>
    <property type="molecule type" value="Genomic_DNA"/>
</dbReference>
<dbReference type="Pfam" id="PF02518">
    <property type="entry name" value="HATPase_c"/>
    <property type="match status" value="1"/>
</dbReference>
<keyword evidence="5" id="KW-0418">Kinase</keyword>
<dbReference type="SMART" id="SM00388">
    <property type="entry name" value="HisKA"/>
    <property type="match status" value="1"/>
</dbReference>
<dbReference type="InterPro" id="IPR036097">
    <property type="entry name" value="HisK_dim/P_sf"/>
</dbReference>
<dbReference type="RefSeq" id="WP_368007999.1">
    <property type="nucleotide sequence ID" value="NZ_JAMXFF010000032.1"/>
</dbReference>
<evidence type="ECO:0000256" key="3">
    <source>
        <dbReference type="ARBA" id="ARBA00022553"/>
    </source>
</evidence>
<evidence type="ECO:0000256" key="9">
    <source>
        <dbReference type="SAM" id="Coils"/>
    </source>
</evidence>
<dbReference type="Pfam" id="PF00512">
    <property type="entry name" value="HisKA"/>
    <property type="match status" value="1"/>
</dbReference>
<dbReference type="InterPro" id="IPR003594">
    <property type="entry name" value="HATPase_dom"/>
</dbReference>
<dbReference type="InterPro" id="IPR005467">
    <property type="entry name" value="His_kinase_dom"/>
</dbReference>
<comment type="caution">
    <text evidence="14">The sequence shown here is derived from an EMBL/GenBank/DDBJ whole genome shotgun (WGS) entry which is preliminary data.</text>
</comment>
<feature type="repeat" description="TPR" evidence="8">
    <location>
        <begin position="1044"/>
        <end position="1077"/>
    </location>
</feature>
<evidence type="ECO:0000259" key="12">
    <source>
        <dbReference type="PROSITE" id="PS50110"/>
    </source>
</evidence>
<keyword evidence="6" id="KW-0902">Two-component regulatory system</keyword>
<keyword evidence="8" id="KW-0802">TPR repeat</keyword>
<dbReference type="PROSITE" id="PS50005">
    <property type="entry name" value="TPR"/>
    <property type="match status" value="1"/>
</dbReference>
<dbReference type="PANTHER" id="PTHR43047">
    <property type="entry name" value="TWO-COMPONENT HISTIDINE PROTEIN KINASE"/>
    <property type="match status" value="1"/>
</dbReference>
<feature type="transmembrane region" description="Helical" evidence="10">
    <location>
        <begin position="324"/>
        <end position="344"/>
    </location>
</feature>
<dbReference type="InterPro" id="IPR011006">
    <property type="entry name" value="CheY-like_superfamily"/>
</dbReference>
<evidence type="ECO:0000256" key="10">
    <source>
        <dbReference type="SAM" id="Phobius"/>
    </source>
</evidence>
<keyword evidence="3 7" id="KW-0597">Phosphoprotein</keyword>
<dbReference type="Proteomes" id="UP001525890">
    <property type="component" value="Unassembled WGS sequence"/>
</dbReference>
<dbReference type="PROSITE" id="PS50110">
    <property type="entry name" value="RESPONSE_REGULATORY"/>
    <property type="match status" value="1"/>
</dbReference>
<keyword evidence="10" id="KW-0472">Membrane</keyword>
<dbReference type="Gene3D" id="1.10.287.130">
    <property type="match status" value="1"/>
</dbReference>
<dbReference type="CDD" id="cd07302">
    <property type="entry name" value="CHD"/>
    <property type="match status" value="1"/>
</dbReference>
<evidence type="ECO:0000313" key="14">
    <source>
        <dbReference type="EMBL" id="MCT7968490.1"/>
    </source>
</evidence>
<comment type="catalytic activity">
    <reaction evidence="1">
        <text>ATP + protein L-histidine = ADP + protein N-phospho-L-histidine.</text>
        <dbReference type="EC" id="2.7.13.3"/>
    </reaction>
</comment>
<dbReference type="CDD" id="cd16922">
    <property type="entry name" value="HATPase_EvgS-ArcB-TorS-like"/>
    <property type="match status" value="1"/>
</dbReference>
<dbReference type="EC" id="2.7.13.3" evidence="2"/>
<keyword evidence="15" id="KW-1185">Reference proteome</keyword>
<dbReference type="Gene3D" id="3.30.70.1230">
    <property type="entry name" value="Nucleotide cyclase"/>
    <property type="match status" value="1"/>
</dbReference>
<evidence type="ECO:0000259" key="13">
    <source>
        <dbReference type="PROSITE" id="PS50125"/>
    </source>
</evidence>
<evidence type="ECO:0000259" key="11">
    <source>
        <dbReference type="PROSITE" id="PS50109"/>
    </source>
</evidence>
<keyword evidence="9" id="KW-0175">Coiled coil</keyword>
<dbReference type="SUPFAM" id="SSF47384">
    <property type="entry name" value="Homodimeric domain of signal transducing histidine kinase"/>
    <property type="match status" value="1"/>
</dbReference>
<dbReference type="PROSITE" id="PS50109">
    <property type="entry name" value="HIS_KIN"/>
    <property type="match status" value="1"/>
</dbReference>
<sequence length="1108" mass="122783">MWQQLQQRIGLCRGPLLITPAVAGVIITFSSAGFLHLFEWAALDTWFRLRPPEPVDSRIVIVTINEPDIKYVQQWPMSDRIMTQLIENIKAQNPRVIGLDIYRDLPVEPGHEQLNALFEITPNLIGVEKVAGNPIAPPPRLAELGQVASNDMLLDRDGKIRRGMVLVGKPDGTLREGIATFLGLKYLETEGIQLSIADEAQSIYKLGQATFIPLTGNEGEYSKRDGGGYQILVNYRGGLDRFAHISLTEVLENRIPPDLFRDRIIFIGAAAPSLNDSFQTPYTNSLFGNPELMPGVVIHANLTSQILSSALDNRPMLYPTPKSFKWGLIFLSSGYSALLGSLWLKTRWSGLGILLGTVVLIGTSYIAFLSGLLIPIFTPVLALVSAGVFSIGYTLWSNLKLSYQQLAEYAKTLEEKNQELKRLDGLKDEFLANTSHELRTPLNGIIGIADSLIDGVTGPLSEPTIFNLETITSSGRRLSHLVNDILDFSQLKHKKIELQLKPLDLRAIAQVVLNLSKPLIGDKDLQLINAIPPDFIAVNADENRVQQILHNLIGNGIKFTESGFVEVSAKIVEDFVAITVTDTGIGIPQDKISRIFESFEQADGSTAREYGGTGLGLAIAKQLIELHHGTIQVESEVGKGSRFTFTLPRTTAAIAPTKTPLVRPETMIRTPAPVSQQPATNNPILATEIHIAEGAEFKILIVDDEPINLQVLANTLSLQNYAITRAANGLKALEIIENGFKPDLILLDVMMPRMTGYEVCEKIRQQFAAIDLPIVMLTAKNQVSDLVEGFNAGANDYLMKPFNKNELLTRIKTHIRLAKINAAYGRFVPHDFLEFLGQESIVDVKLGNHIKKEMTILFSDIRQFTSLSETMSPEETFDFINSYLSCVSPVIPEHNGFIDKYIGDAIMALFPDSADDAVSGAIAMQQQVQFFNEQRQQIGKVPIQIGIGLHTGSLMLGTIGEQDRMESTVISDAVNLASRLEGLTKLYGAEILISEDTLNQLNNRNCYQYRFLDRVQVKGKKASISVFEIYDSESPNCIELKNKTLANFEMAIAFYREGNFEQSQTLFQQILNTNPSDRAALLYLQRCEKYILQGVPQDWAGIEAMTEK</sequence>
<dbReference type="PANTHER" id="PTHR43047:SF72">
    <property type="entry name" value="OSMOSENSING HISTIDINE PROTEIN KINASE SLN1"/>
    <property type="match status" value="1"/>
</dbReference>
<proteinExistence type="predicted"/>
<evidence type="ECO:0000313" key="15">
    <source>
        <dbReference type="Proteomes" id="UP001525890"/>
    </source>
</evidence>
<feature type="modified residue" description="4-aspartylphosphate" evidence="7">
    <location>
        <position position="748"/>
    </location>
</feature>
<dbReference type="InterPro" id="IPR004358">
    <property type="entry name" value="Sig_transdc_His_kin-like_C"/>
</dbReference>
<feature type="transmembrane region" description="Helical" evidence="10">
    <location>
        <begin position="350"/>
        <end position="369"/>
    </location>
</feature>
<dbReference type="InterPro" id="IPR003661">
    <property type="entry name" value="HisK_dim/P_dom"/>
</dbReference>
<dbReference type="CDD" id="cd00082">
    <property type="entry name" value="HisKA"/>
    <property type="match status" value="1"/>
</dbReference>
<evidence type="ECO:0000256" key="1">
    <source>
        <dbReference type="ARBA" id="ARBA00000085"/>
    </source>
</evidence>
<feature type="coiled-coil region" evidence="9">
    <location>
        <begin position="399"/>
        <end position="433"/>
    </location>
</feature>
<gene>
    <name evidence="14" type="ORF">NG799_19455</name>
</gene>
<name>A0ABT2MWX5_9CYAN</name>
<dbReference type="SMART" id="SM00387">
    <property type="entry name" value="HATPase_c"/>
    <property type="match status" value="1"/>
</dbReference>
<dbReference type="SUPFAM" id="SSF55874">
    <property type="entry name" value="ATPase domain of HSP90 chaperone/DNA topoisomerase II/histidine kinase"/>
    <property type="match status" value="1"/>
</dbReference>
<dbReference type="InterPro" id="IPR007890">
    <property type="entry name" value="CHASE2"/>
</dbReference>
<dbReference type="InterPro" id="IPR029787">
    <property type="entry name" value="Nucleotide_cyclase"/>
</dbReference>
<evidence type="ECO:0000256" key="4">
    <source>
        <dbReference type="ARBA" id="ARBA00022679"/>
    </source>
</evidence>